<feature type="region of interest" description="Disordered" evidence="2">
    <location>
        <begin position="296"/>
        <end position="319"/>
    </location>
</feature>
<reference evidence="3 4" key="1">
    <citation type="submission" date="2020-08" db="EMBL/GenBank/DDBJ databases">
        <authorList>
            <person name="Newling K."/>
            <person name="Davey J."/>
            <person name="Forrester S."/>
        </authorList>
    </citation>
    <scope>NUCLEOTIDE SEQUENCE [LARGE SCALE GENOMIC DNA]</scope>
    <source>
        <strain evidence="4">Crithidia deanei Carvalho (ATCC PRA-265)</strain>
    </source>
</reference>
<feature type="compositionally biased region" description="Basic and acidic residues" evidence="2">
    <location>
        <begin position="474"/>
        <end position="483"/>
    </location>
</feature>
<feature type="compositionally biased region" description="Basic and acidic residues" evidence="2">
    <location>
        <begin position="513"/>
        <end position="523"/>
    </location>
</feature>
<evidence type="ECO:0000256" key="1">
    <source>
        <dbReference type="SAM" id="Coils"/>
    </source>
</evidence>
<feature type="compositionally biased region" description="Basic and acidic residues" evidence="2">
    <location>
        <begin position="413"/>
        <end position="437"/>
    </location>
</feature>
<organism evidence="3 4">
    <name type="scientific">Angomonas deanei</name>
    <dbReference type="NCBI Taxonomy" id="59799"/>
    <lineage>
        <taxon>Eukaryota</taxon>
        <taxon>Discoba</taxon>
        <taxon>Euglenozoa</taxon>
        <taxon>Kinetoplastea</taxon>
        <taxon>Metakinetoplastina</taxon>
        <taxon>Trypanosomatida</taxon>
        <taxon>Trypanosomatidae</taxon>
        <taxon>Strigomonadinae</taxon>
        <taxon>Angomonas</taxon>
    </lineage>
</organism>
<gene>
    <name evidence="3" type="ORF">ADEAN_000607900</name>
</gene>
<name>A0A7G2CFA7_9TRYP</name>
<evidence type="ECO:0000313" key="4">
    <source>
        <dbReference type="Proteomes" id="UP000515908"/>
    </source>
</evidence>
<protein>
    <submittedName>
        <fullName evidence="3">Uncharacterized protein</fullName>
    </submittedName>
</protein>
<keyword evidence="4" id="KW-1185">Reference proteome</keyword>
<feature type="region of interest" description="Disordered" evidence="2">
    <location>
        <begin position="356"/>
        <end position="523"/>
    </location>
</feature>
<evidence type="ECO:0000313" key="3">
    <source>
        <dbReference type="EMBL" id="CAD2218588.1"/>
    </source>
</evidence>
<accession>A0A7G2CFA7</accession>
<dbReference type="VEuPathDB" id="TriTrypDB:ADEAN_000607900"/>
<feature type="coiled-coil region" evidence="1">
    <location>
        <begin position="191"/>
        <end position="274"/>
    </location>
</feature>
<feature type="coiled-coil region" evidence="1">
    <location>
        <begin position="35"/>
        <end position="62"/>
    </location>
</feature>
<dbReference type="Proteomes" id="UP000515908">
    <property type="component" value="Chromosome 11"/>
</dbReference>
<dbReference type="AlphaFoldDB" id="A0A7G2CFA7"/>
<evidence type="ECO:0000256" key="2">
    <source>
        <dbReference type="SAM" id="MobiDB-lite"/>
    </source>
</evidence>
<sequence length="523" mass="57638">MTDTLRDLCEDMVVVLVLTSLWSSGRAEERVSESLEKLWREAQGLRESNEELGEEVKDMNQVLEACDTVLKTLARQDSFEDGELDDIRTQLSSAAKDPAERLRTNYELTGPTDLVKHCDAIAKKMEHALVGKAAEVDKLKAAALRSLETISGEQPPEGASLEEVAAALEKAVAQAQQHPSGNPSAPLIEQLNQLQATNKAIEDEIKKLESDNDKLSEKLDELEEALVELGEGKSDLKAKEQDLISLNSAAQKQLAEKEKEIEALKKVNDATVAQLEKDNADLLGAALMACEALGGPRSVKDNLKTPPTPDETPRNKERRLKGVVETTNALSKEVKNALEGEESDLPLKTVLKKLRTQADDGKRNADRLNQRVEERTKERDNAREEMRNLQEKLRQAERELADQKRGLTSAENQTKKQADALEKLKEEKDKEIAELRDAVTSAVADPERNRHSALTKSDQHLPTPRLLPCLLGQRGEEPTRCDGRAAIGVLPGARTAGGSFPNRLRAGSHSRPQGKDERADGQV</sequence>
<keyword evidence="1" id="KW-0175">Coiled coil</keyword>
<proteinExistence type="predicted"/>
<dbReference type="EMBL" id="LR877155">
    <property type="protein sequence ID" value="CAD2218588.1"/>
    <property type="molecule type" value="Genomic_DNA"/>
</dbReference>
<feature type="compositionally biased region" description="Basic and acidic residues" evidence="2">
    <location>
        <begin position="356"/>
        <end position="405"/>
    </location>
</feature>